<name>A0A450ZKP4_9GAMM</name>
<reference evidence="1" key="1">
    <citation type="submission" date="2019-02" db="EMBL/GenBank/DDBJ databases">
        <authorList>
            <person name="Gruber-Vodicka R. H."/>
            <person name="Seah K. B. B."/>
        </authorList>
    </citation>
    <scope>NUCLEOTIDE SEQUENCE</scope>
    <source>
        <strain evidence="2">BECK_BY2</strain>
        <strain evidence="1">BECK_BY3</strain>
    </source>
</reference>
<evidence type="ECO:0000313" key="1">
    <source>
        <dbReference type="EMBL" id="VFK54327.1"/>
    </source>
</evidence>
<evidence type="ECO:0000313" key="2">
    <source>
        <dbReference type="EMBL" id="VFK56378.1"/>
    </source>
</evidence>
<dbReference type="EMBL" id="CAADFV010000041">
    <property type="protein sequence ID" value="VFK56378.1"/>
    <property type="molecule type" value="Genomic_DNA"/>
</dbReference>
<dbReference type="EMBL" id="CAADFY010000041">
    <property type="protein sequence ID" value="VFK54327.1"/>
    <property type="molecule type" value="Genomic_DNA"/>
</dbReference>
<accession>A0A450ZKP4</accession>
<proteinExistence type="predicted"/>
<sequence length="166" mass="19213">MTGNPDEMRIYELLRGDFKRIYSELVIATGSKPYQVIFELVDSFTHIAIAKTDPSVENENINASLKHVQRATLDASKLLWAHYKKELNNIASNDEIIRYCTSYHEDEFIKKCRYADKISRDARIVEEENVGMNSSASVNHYYNAAIAYRSAIDKIDQKKVKHFKIF</sequence>
<dbReference type="AlphaFoldDB" id="A0A450ZKP4"/>
<organism evidence="1">
    <name type="scientific">Candidatus Kentrum sp. TUN</name>
    <dbReference type="NCBI Taxonomy" id="2126343"/>
    <lineage>
        <taxon>Bacteria</taxon>
        <taxon>Pseudomonadati</taxon>
        <taxon>Pseudomonadota</taxon>
        <taxon>Gammaproteobacteria</taxon>
        <taxon>Candidatus Kentrum</taxon>
    </lineage>
</organism>
<gene>
    <name evidence="2" type="ORF">BECKTUN1418E_GA0071001_10415</name>
    <name evidence="1" type="ORF">BECKTUN1418F_GA0071002_10415</name>
</gene>
<protein>
    <submittedName>
        <fullName evidence="1">Uncharacterized protein</fullName>
    </submittedName>
</protein>